<feature type="non-terminal residue" evidence="1">
    <location>
        <position position="174"/>
    </location>
</feature>
<comment type="caution">
    <text evidence="1">The sequence shown here is derived from an EMBL/GenBank/DDBJ whole genome shotgun (WGS) entry which is preliminary data.</text>
</comment>
<evidence type="ECO:0000313" key="1">
    <source>
        <dbReference type="EMBL" id="KAL0630736.1"/>
    </source>
</evidence>
<proteinExistence type="predicted"/>
<reference evidence="1 2" key="1">
    <citation type="submission" date="2024-02" db="EMBL/GenBank/DDBJ databases">
        <title>Discinaceae phylogenomics.</title>
        <authorList>
            <person name="Dirks A.C."/>
            <person name="James T.Y."/>
        </authorList>
    </citation>
    <scope>NUCLEOTIDE SEQUENCE [LARGE SCALE GENOMIC DNA]</scope>
    <source>
        <strain evidence="1 2">ACD0624</strain>
    </source>
</reference>
<organism evidence="1 2">
    <name type="scientific">Discina gigas</name>
    <dbReference type="NCBI Taxonomy" id="1032678"/>
    <lineage>
        <taxon>Eukaryota</taxon>
        <taxon>Fungi</taxon>
        <taxon>Dikarya</taxon>
        <taxon>Ascomycota</taxon>
        <taxon>Pezizomycotina</taxon>
        <taxon>Pezizomycetes</taxon>
        <taxon>Pezizales</taxon>
        <taxon>Discinaceae</taxon>
        <taxon>Discina</taxon>
    </lineage>
</organism>
<dbReference type="EMBL" id="JBBBZM010000397">
    <property type="protein sequence ID" value="KAL0630736.1"/>
    <property type="molecule type" value="Genomic_DNA"/>
</dbReference>
<gene>
    <name evidence="1" type="ORF">Q9L58_010417</name>
</gene>
<name>A0ABR3G4K5_9PEZI</name>
<keyword evidence="2" id="KW-1185">Reference proteome</keyword>
<sequence>MADEIKRAEATIARLCQHRNELQTALAAGTNAPPPPLRTRTSLSQFILNLKDKLRNNADRILSEVAKVDYRGTQHHHCLRPHDQNKEVFGDPNPINTTTCELQALKQDNADFVTHIVAKLKFNEAAQSAMEQSMSEGSEDAMVTIFVEGKTYRNTSLSSRNLTTTNVPAKRTKQ</sequence>
<protein>
    <submittedName>
        <fullName evidence="1">Uncharacterized protein</fullName>
    </submittedName>
</protein>
<accession>A0ABR3G4K5</accession>
<evidence type="ECO:0000313" key="2">
    <source>
        <dbReference type="Proteomes" id="UP001447188"/>
    </source>
</evidence>
<dbReference type="Proteomes" id="UP001447188">
    <property type="component" value="Unassembled WGS sequence"/>
</dbReference>